<sequence length="81" mass="9436">KLTTRVLQERYPNVGYSLKIVKKVVHLFEDTSSVVKPKRVYHPQKLSSKNLEKKSKFIHSKFPFIKNCGKETLSGDWNFAI</sequence>
<name>A0A482W8D4_ASBVE</name>
<comment type="caution">
    <text evidence="1">The sequence shown here is derived from an EMBL/GenBank/DDBJ whole genome shotgun (WGS) entry which is preliminary data.</text>
</comment>
<protein>
    <recommendedName>
        <fullName evidence="3">DUF4817 domain-containing protein</fullName>
    </recommendedName>
</protein>
<feature type="non-terminal residue" evidence="1">
    <location>
        <position position="1"/>
    </location>
</feature>
<gene>
    <name evidence="1" type="ORF">BDFB_014967</name>
</gene>
<accession>A0A482W8D4</accession>
<evidence type="ECO:0000313" key="2">
    <source>
        <dbReference type="Proteomes" id="UP000292052"/>
    </source>
</evidence>
<reference evidence="1 2" key="1">
    <citation type="submission" date="2017-03" db="EMBL/GenBank/DDBJ databases">
        <title>Genome of the blue death feigning beetle - Asbolus verrucosus.</title>
        <authorList>
            <person name="Rider S.D."/>
        </authorList>
    </citation>
    <scope>NUCLEOTIDE SEQUENCE [LARGE SCALE GENOMIC DNA]</scope>
    <source>
        <strain evidence="1">Butters</strain>
        <tissue evidence="1">Head and leg muscle</tissue>
    </source>
</reference>
<dbReference type="AlphaFoldDB" id="A0A482W8D4"/>
<organism evidence="1 2">
    <name type="scientific">Asbolus verrucosus</name>
    <name type="common">Desert ironclad beetle</name>
    <dbReference type="NCBI Taxonomy" id="1661398"/>
    <lineage>
        <taxon>Eukaryota</taxon>
        <taxon>Metazoa</taxon>
        <taxon>Ecdysozoa</taxon>
        <taxon>Arthropoda</taxon>
        <taxon>Hexapoda</taxon>
        <taxon>Insecta</taxon>
        <taxon>Pterygota</taxon>
        <taxon>Neoptera</taxon>
        <taxon>Endopterygota</taxon>
        <taxon>Coleoptera</taxon>
        <taxon>Polyphaga</taxon>
        <taxon>Cucujiformia</taxon>
        <taxon>Tenebrionidae</taxon>
        <taxon>Pimeliinae</taxon>
        <taxon>Asbolus</taxon>
    </lineage>
</organism>
<dbReference type="EMBL" id="QDEB01024411">
    <property type="protein sequence ID" value="RZC40638.1"/>
    <property type="molecule type" value="Genomic_DNA"/>
</dbReference>
<keyword evidence="2" id="KW-1185">Reference proteome</keyword>
<evidence type="ECO:0008006" key="3">
    <source>
        <dbReference type="Google" id="ProtNLM"/>
    </source>
</evidence>
<proteinExistence type="predicted"/>
<evidence type="ECO:0000313" key="1">
    <source>
        <dbReference type="EMBL" id="RZC40638.1"/>
    </source>
</evidence>
<dbReference type="Proteomes" id="UP000292052">
    <property type="component" value="Unassembled WGS sequence"/>
</dbReference>